<dbReference type="OrthoDB" id="25840at2759"/>
<gene>
    <name evidence="4" type="primary">6038774</name>
    <name evidence="3" type="ORF">CpipJ_CPIJ006652</name>
</gene>
<dbReference type="VEuPathDB" id="VectorBase:CPIJ006652"/>
<dbReference type="InParanoid" id="B0WIG6"/>
<dbReference type="Proteomes" id="UP000002320">
    <property type="component" value="Unassembled WGS sequence"/>
</dbReference>
<organism>
    <name type="scientific">Culex quinquefasciatus</name>
    <name type="common">Southern house mosquito</name>
    <name type="synonym">Culex pungens</name>
    <dbReference type="NCBI Taxonomy" id="7176"/>
    <lineage>
        <taxon>Eukaryota</taxon>
        <taxon>Metazoa</taxon>
        <taxon>Ecdysozoa</taxon>
        <taxon>Arthropoda</taxon>
        <taxon>Hexapoda</taxon>
        <taxon>Insecta</taxon>
        <taxon>Pterygota</taxon>
        <taxon>Neoptera</taxon>
        <taxon>Endopterygota</taxon>
        <taxon>Diptera</taxon>
        <taxon>Nematocera</taxon>
        <taxon>Culicoidea</taxon>
        <taxon>Culicidae</taxon>
        <taxon>Culicinae</taxon>
        <taxon>Culicini</taxon>
        <taxon>Culex</taxon>
        <taxon>Culex</taxon>
    </lineage>
</organism>
<evidence type="ECO:0000256" key="2">
    <source>
        <dbReference type="SAM" id="Phobius"/>
    </source>
</evidence>
<dbReference type="EMBL" id="DS231948">
    <property type="protein sequence ID" value="EDS28472.1"/>
    <property type="molecule type" value="Genomic_DNA"/>
</dbReference>
<sequence length="302" mass="35273">MSRMAPFVERFVTVQRRIIEAGMWHRWTELAKKIYRVNRALTTTVFEFDDLLPMWQILLYGCLLSSVVFIAAGRDTSRRRNEPEAKEWWDLVKVSRSTDGVAFEMLHSVRGEKKDKPLVPAAFQKPIQEEVQKRKKPRNSIRDALLYDKDDDKPNEKLEHKLAEDCVRKHREKDAKEEREQQEELCQSGQNICIKKPTLDKDQDREENEERKRKPVTYKSLNNLFEKVVLVISGHALRKRLSLRKFALDSDDVERSDSAGEIVDEARRPKQDRVVKNISCRNATVVSSSFRFLFVSGQLDGV</sequence>
<keyword evidence="2" id="KW-1133">Transmembrane helix</keyword>
<keyword evidence="2" id="KW-0472">Membrane</keyword>
<evidence type="ECO:0000256" key="1">
    <source>
        <dbReference type="SAM" id="MobiDB-lite"/>
    </source>
</evidence>
<dbReference type="KEGG" id="cqu:CpipJ_CPIJ006652"/>
<evidence type="ECO:0000313" key="5">
    <source>
        <dbReference type="Proteomes" id="UP000002320"/>
    </source>
</evidence>
<evidence type="ECO:0000313" key="4">
    <source>
        <dbReference type="EnsemblMetazoa" id="CPIJ006652-PA"/>
    </source>
</evidence>
<reference evidence="3" key="1">
    <citation type="submission" date="2007-03" db="EMBL/GenBank/DDBJ databases">
        <title>Annotation of Culex pipiens quinquefasciatus.</title>
        <authorList>
            <consortium name="The Broad Institute Genome Sequencing Platform"/>
            <person name="Atkinson P.W."/>
            <person name="Hemingway J."/>
            <person name="Christensen B.M."/>
            <person name="Higgs S."/>
            <person name="Kodira C."/>
            <person name="Hannick L."/>
            <person name="Megy K."/>
            <person name="O'Leary S."/>
            <person name="Pearson M."/>
            <person name="Haas B.J."/>
            <person name="Mauceli E."/>
            <person name="Wortman J.R."/>
            <person name="Lee N.H."/>
            <person name="Guigo R."/>
            <person name="Stanke M."/>
            <person name="Alvarado L."/>
            <person name="Amedeo P."/>
            <person name="Antoine C.H."/>
            <person name="Arensburger P."/>
            <person name="Bidwell S.L."/>
            <person name="Crawford M."/>
            <person name="Camaro F."/>
            <person name="Devon K."/>
            <person name="Engels R."/>
            <person name="Hammond M."/>
            <person name="Howarth C."/>
            <person name="Koehrsen M."/>
            <person name="Lawson D."/>
            <person name="Montgomery P."/>
            <person name="Nene V."/>
            <person name="Nusbaum C."/>
            <person name="Puiu D."/>
            <person name="Romero-Severson J."/>
            <person name="Severson D.W."/>
            <person name="Shumway M."/>
            <person name="Sisk P."/>
            <person name="Stolte C."/>
            <person name="Zeng Q."/>
            <person name="Eisenstadt E."/>
            <person name="Fraser-Liggett C."/>
            <person name="Strausberg R."/>
            <person name="Galagan J."/>
            <person name="Birren B."/>
            <person name="Collins F.H."/>
        </authorList>
    </citation>
    <scope>NUCLEOTIDE SEQUENCE [LARGE SCALE GENOMIC DNA]</scope>
    <source>
        <strain evidence="3">JHB</strain>
    </source>
</reference>
<keyword evidence="2" id="KW-0812">Transmembrane</keyword>
<dbReference type="HOGENOM" id="CLU_922142_0_0_1"/>
<name>B0WIG6_CULQU</name>
<dbReference type="VEuPathDB" id="VectorBase:CQUJHB011011"/>
<dbReference type="EnsemblMetazoa" id="CPIJ006652-RA">
    <property type="protein sequence ID" value="CPIJ006652-PA"/>
    <property type="gene ID" value="CPIJ006652"/>
</dbReference>
<evidence type="ECO:0000313" key="3">
    <source>
        <dbReference type="EMBL" id="EDS28472.1"/>
    </source>
</evidence>
<accession>B0WIG6</accession>
<keyword evidence="5" id="KW-1185">Reference proteome</keyword>
<protein>
    <submittedName>
        <fullName evidence="3 4">Uncharacterized protein</fullName>
    </submittedName>
</protein>
<reference evidence="4" key="2">
    <citation type="submission" date="2021-02" db="UniProtKB">
        <authorList>
            <consortium name="EnsemblMetazoa"/>
        </authorList>
    </citation>
    <scope>IDENTIFICATION</scope>
    <source>
        <strain evidence="4">JHB</strain>
    </source>
</reference>
<dbReference type="AlphaFoldDB" id="B0WIG6"/>
<proteinExistence type="predicted"/>
<feature type="region of interest" description="Disordered" evidence="1">
    <location>
        <begin position="121"/>
        <end position="153"/>
    </location>
</feature>
<feature type="transmembrane region" description="Helical" evidence="2">
    <location>
        <begin position="54"/>
        <end position="72"/>
    </location>
</feature>